<dbReference type="AlphaFoldDB" id="A0A382CZE8"/>
<sequence>MKLNNQQKGSLLAFIAVFLITPDSLFIRLSHIDTWGLLFYRGAIPFVAVFFGLLMVYRATFFKLFFAMGYPGIFYTITFAVTNITFIISIQNTNVANTLIMIAMAPMLSAVLGALFLKENPDKKTWTTIFITFMAAIYIFYDSIQLGNFFGDVFGFITATGLAIGAVVVRSAKDRNLVPSAAVGKLLVAIFALFFVENFELVETDIYIVPLMCILCVAIPFVLVTIAPRFITAAEVNLFFLLETIFGPIWVWLVIKEQPSLETIQGGLVIITAIAIHSYMSLKKNTN</sequence>
<gene>
    <name evidence="3" type="ORF">METZ01_LOCUS184008</name>
</gene>
<feature type="transmembrane region" description="Helical" evidence="1">
    <location>
        <begin position="261"/>
        <end position="282"/>
    </location>
</feature>
<dbReference type="SUPFAM" id="SSF103481">
    <property type="entry name" value="Multidrug resistance efflux transporter EmrE"/>
    <property type="match status" value="2"/>
</dbReference>
<evidence type="ECO:0000313" key="3">
    <source>
        <dbReference type="EMBL" id="SVB31154.1"/>
    </source>
</evidence>
<dbReference type="Pfam" id="PF00892">
    <property type="entry name" value="EamA"/>
    <property type="match status" value="2"/>
</dbReference>
<proteinExistence type="predicted"/>
<feature type="transmembrane region" description="Helical" evidence="1">
    <location>
        <begin position="96"/>
        <end position="117"/>
    </location>
</feature>
<feature type="domain" description="EamA" evidence="2">
    <location>
        <begin position="8"/>
        <end position="140"/>
    </location>
</feature>
<feature type="domain" description="EamA" evidence="2">
    <location>
        <begin position="150"/>
        <end position="276"/>
    </location>
</feature>
<protein>
    <recommendedName>
        <fullName evidence="2">EamA domain-containing protein</fullName>
    </recommendedName>
</protein>
<reference evidence="3" key="1">
    <citation type="submission" date="2018-05" db="EMBL/GenBank/DDBJ databases">
        <authorList>
            <person name="Lanie J.A."/>
            <person name="Ng W.-L."/>
            <person name="Kazmierczak K.M."/>
            <person name="Andrzejewski T.M."/>
            <person name="Davidsen T.M."/>
            <person name="Wayne K.J."/>
            <person name="Tettelin H."/>
            <person name="Glass J.I."/>
            <person name="Rusch D."/>
            <person name="Podicherti R."/>
            <person name="Tsui H.-C.T."/>
            <person name="Winkler M.E."/>
        </authorList>
    </citation>
    <scope>NUCLEOTIDE SEQUENCE</scope>
</reference>
<feature type="transmembrane region" description="Helical" evidence="1">
    <location>
        <begin position="238"/>
        <end position="255"/>
    </location>
</feature>
<name>A0A382CZE8_9ZZZZ</name>
<feature type="transmembrane region" description="Helical" evidence="1">
    <location>
        <begin position="176"/>
        <end position="195"/>
    </location>
</feature>
<dbReference type="EMBL" id="UINC01036735">
    <property type="protein sequence ID" value="SVB31154.1"/>
    <property type="molecule type" value="Genomic_DNA"/>
</dbReference>
<accession>A0A382CZE8</accession>
<feature type="transmembrane region" description="Helical" evidence="1">
    <location>
        <begin position="153"/>
        <end position="169"/>
    </location>
</feature>
<feature type="transmembrane region" description="Helical" evidence="1">
    <location>
        <begin position="12"/>
        <end position="32"/>
    </location>
</feature>
<dbReference type="GO" id="GO:0016020">
    <property type="term" value="C:membrane"/>
    <property type="evidence" value="ECO:0007669"/>
    <property type="project" value="InterPro"/>
</dbReference>
<organism evidence="3">
    <name type="scientific">marine metagenome</name>
    <dbReference type="NCBI Taxonomy" id="408172"/>
    <lineage>
        <taxon>unclassified sequences</taxon>
        <taxon>metagenomes</taxon>
        <taxon>ecological metagenomes</taxon>
    </lineage>
</organism>
<keyword evidence="1" id="KW-1133">Transmembrane helix</keyword>
<evidence type="ECO:0000256" key="1">
    <source>
        <dbReference type="SAM" id="Phobius"/>
    </source>
</evidence>
<dbReference type="PANTHER" id="PTHR22911">
    <property type="entry name" value="ACYL-MALONYL CONDENSING ENZYME-RELATED"/>
    <property type="match status" value="1"/>
</dbReference>
<dbReference type="InterPro" id="IPR037185">
    <property type="entry name" value="EmrE-like"/>
</dbReference>
<feature type="transmembrane region" description="Helical" evidence="1">
    <location>
        <begin position="124"/>
        <end position="141"/>
    </location>
</feature>
<evidence type="ECO:0000259" key="2">
    <source>
        <dbReference type="Pfam" id="PF00892"/>
    </source>
</evidence>
<keyword evidence="1" id="KW-0472">Membrane</keyword>
<feature type="transmembrane region" description="Helical" evidence="1">
    <location>
        <begin position="207"/>
        <end position="226"/>
    </location>
</feature>
<feature type="transmembrane region" description="Helical" evidence="1">
    <location>
        <begin position="64"/>
        <end position="90"/>
    </location>
</feature>
<keyword evidence="1" id="KW-0812">Transmembrane</keyword>
<dbReference type="InterPro" id="IPR000620">
    <property type="entry name" value="EamA_dom"/>
</dbReference>
<feature type="transmembrane region" description="Helical" evidence="1">
    <location>
        <begin position="38"/>
        <end position="57"/>
    </location>
</feature>